<dbReference type="EMBL" id="KN833236">
    <property type="protein sequence ID" value="KIM71685.1"/>
    <property type="molecule type" value="Genomic_DNA"/>
</dbReference>
<reference evidence="3" key="2">
    <citation type="submission" date="2015-01" db="EMBL/GenBank/DDBJ databases">
        <title>Evolutionary Origins and Diversification of the Mycorrhizal Mutualists.</title>
        <authorList>
            <consortium name="DOE Joint Genome Institute"/>
            <consortium name="Mycorrhizal Genomics Consortium"/>
            <person name="Kohler A."/>
            <person name="Kuo A."/>
            <person name="Nagy L.G."/>
            <person name="Floudas D."/>
            <person name="Copeland A."/>
            <person name="Barry K.W."/>
            <person name="Cichocki N."/>
            <person name="Veneault-Fourrey C."/>
            <person name="LaButti K."/>
            <person name="Lindquist E.A."/>
            <person name="Lipzen A."/>
            <person name="Lundell T."/>
            <person name="Morin E."/>
            <person name="Murat C."/>
            <person name="Riley R."/>
            <person name="Ohm R."/>
            <person name="Sun H."/>
            <person name="Tunlid A."/>
            <person name="Henrissat B."/>
            <person name="Grigoriev I.V."/>
            <person name="Hibbett D.S."/>
            <person name="Martin F."/>
        </authorList>
    </citation>
    <scope>NUCLEOTIDE SEQUENCE [LARGE SCALE GENOMIC DNA]</scope>
    <source>
        <strain evidence="1 3">F 1598</strain>
    </source>
</reference>
<accession>A0A0C3FS52</accession>
<keyword evidence="3" id="KW-1185">Reference proteome</keyword>
<evidence type="ECO:0000313" key="1">
    <source>
        <dbReference type="EMBL" id="KIM71685.1"/>
    </source>
</evidence>
<reference evidence="2 3" key="1">
    <citation type="submission" date="2014-04" db="EMBL/GenBank/DDBJ databases">
        <authorList>
            <consortium name="DOE Joint Genome Institute"/>
            <person name="Kuo A."/>
            <person name="Tarkka M."/>
            <person name="Buscot F."/>
            <person name="Kohler A."/>
            <person name="Nagy L.G."/>
            <person name="Floudas D."/>
            <person name="Copeland A."/>
            <person name="Barry K.W."/>
            <person name="Cichocki N."/>
            <person name="Veneault-Fourrey C."/>
            <person name="LaButti K."/>
            <person name="Lindquist E.A."/>
            <person name="Lipzen A."/>
            <person name="Lundell T."/>
            <person name="Morin E."/>
            <person name="Murat C."/>
            <person name="Sun H."/>
            <person name="Tunlid A."/>
            <person name="Henrissat B."/>
            <person name="Grigoriev I.V."/>
            <person name="Hibbett D.S."/>
            <person name="Martin F."/>
            <person name="Nordberg H.P."/>
            <person name="Cantor M.N."/>
            <person name="Hua S.X."/>
        </authorList>
    </citation>
    <scope>NUCLEOTIDE SEQUENCE [LARGE SCALE GENOMIC DNA]</scope>
    <source>
        <strain evidence="2 3">F 1598</strain>
    </source>
</reference>
<name>A0A0C3FS52_PILCF</name>
<sequence>MQRRLSYGDTGAACIKPIEQLYYRSSLRAPALGPSYRVMTFSPFGVTLLRFFLSKRWGTHWFPITEVNKFGELVLQKA</sequence>
<proteinExistence type="predicted"/>
<evidence type="ECO:0000313" key="2">
    <source>
        <dbReference type="EMBL" id="KIM81986.1"/>
    </source>
</evidence>
<protein>
    <submittedName>
        <fullName evidence="2">Uncharacterized protein</fullName>
    </submittedName>
</protein>
<evidence type="ECO:0000313" key="3">
    <source>
        <dbReference type="Proteomes" id="UP000054166"/>
    </source>
</evidence>
<organism evidence="2 3">
    <name type="scientific">Piloderma croceum (strain F 1598)</name>
    <dbReference type="NCBI Taxonomy" id="765440"/>
    <lineage>
        <taxon>Eukaryota</taxon>
        <taxon>Fungi</taxon>
        <taxon>Dikarya</taxon>
        <taxon>Basidiomycota</taxon>
        <taxon>Agaricomycotina</taxon>
        <taxon>Agaricomycetes</taxon>
        <taxon>Agaricomycetidae</taxon>
        <taxon>Atheliales</taxon>
        <taxon>Atheliaceae</taxon>
        <taxon>Piloderma</taxon>
    </lineage>
</organism>
<gene>
    <name evidence="2" type="ORF">PILCRDRAFT_820872</name>
    <name evidence="1" type="ORF">PILCRDRAFT_830205</name>
</gene>
<dbReference type="AlphaFoldDB" id="A0A0C3FS52"/>
<reference evidence="2" key="3">
    <citation type="submission" date="2015-02" db="EMBL/GenBank/DDBJ databases">
        <title>Evolutionary Origins and Diversification of the Mycorrhizal Mutualists.</title>
        <authorList>
            <consortium name="DOE Joint Genome Institute"/>
            <consortium name="Mycorrhizal Genomics Consortium"/>
            <person name="Kohler A."/>
            <person name="Kuo A."/>
            <person name="Nagy L.G."/>
            <person name="Floudas D."/>
            <person name="Copeland A."/>
            <person name="Barry K.W."/>
            <person name="Cichocki N."/>
            <person name="Veneault-Fourrey C."/>
            <person name="LaButti K."/>
            <person name="Lindquist E.A."/>
            <person name="Lipzen A."/>
            <person name="Lundell T."/>
            <person name="Morin E."/>
            <person name="Murat C."/>
            <person name="Riley R."/>
            <person name="Ohm R."/>
            <person name="Sun H."/>
            <person name="Tunlid A."/>
            <person name="Henrissat B."/>
            <person name="Grigoriev I.V."/>
            <person name="Hibbett D.S."/>
            <person name="Martin F."/>
        </authorList>
    </citation>
    <scope>NUCLEOTIDE SEQUENCE</scope>
    <source>
        <strain evidence="2 3">F 1598</strain>
    </source>
</reference>
<dbReference type="Proteomes" id="UP000054166">
    <property type="component" value="Unassembled WGS sequence"/>
</dbReference>
<feature type="non-terminal residue" evidence="2">
    <location>
        <position position="78"/>
    </location>
</feature>
<dbReference type="HOGENOM" id="CLU_2628637_0_0_1"/>
<dbReference type="EMBL" id="KN832996">
    <property type="protein sequence ID" value="KIM81986.1"/>
    <property type="molecule type" value="Genomic_DNA"/>
</dbReference>